<dbReference type="PRINTS" id="PR00412">
    <property type="entry name" value="EPOXHYDRLASE"/>
</dbReference>
<dbReference type="EMBL" id="JBHSNZ010000007">
    <property type="protein sequence ID" value="MFC5808598.1"/>
    <property type="molecule type" value="Genomic_DNA"/>
</dbReference>
<name>A0ABW1B6G8_9ACTN</name>
<dbReference type="InterPro" id="IPR029058">
    <property type="entry name" value="AB_hydrolase_fold"/>
</dbReference>
<dbReference type="InterPro" id="IPR050228">
    <property type="entry name" value="Carboxylesterase_BioH"/>
</dbReference>
<sequence>MTDASQVWQVHTFASDDGPLAYGDTGTGLPLVLLHGGFTDRRMWRDLVPPLSAHHRVITPDARGHGASANASRPFRFTDDLAALLRHLDTGPAVLIGMSMGGGIAVDTALEHPDLVRALVVSNVGTSEPEFTDPWTKDSVTRYYGALMAGDIETWLDVATEAVVGPYRTVDDVDAELVRRVREMNRATVSKHSLGETDWHVPVTDTWARAAGITVPVLAVNGALDAPDIVAMAERLTTTVAGPGRATAIEGTGHYAVMEQPETFAKLVLEWLETLEAPGALEAARGERRA</sequence>
<dbReference type="InterPro" id="IPR000073">
    <property type="entry name" value="AB_hydrolase_1"/>
</dbReference>
<evidence type="ECO:0000313" key="2">
    <source>
        <dbReference type="EMBL" id="MFC5808598.1"/>
    </source>
</evidence>
<keyword evidence="2" id="KW-0378">Hydrolase</keyword>
<protein>
    <submittedName>
        <fullName evidence="2">Alpha/beta fold hydrolase</fullName>
    </submittedName>
</protein>
<dbReference type="Proteomes" id="UP001596112">
    <property type="component" value="Unassembled WGS sequence"/>
</dbReference>
<feature type="domain" description="AB hydrolase-1" evidence="1">
    <location>
        <begin position="30"/>
        <end position="260"/>
    </location>
</feature>
<dbReference type="GO" id="GO:0016787">
    <property type="term" value="F:hydrolase activity"/>
    <property type="evidence" value="ECO:0007669"/>
    <property type="project" value="UniProtKB-KW"/>
</dbReference>
<dbReference type="PANTHER" id="PTHR43194:SF5">
    <property type="entry name" value="PIMELOYL-[ACYL-CARRIER PROTEIN] METHYL ESTER ESTERASE"/>
    <property type="match status" value="1"/>
</dbReference>
<reference evidence="3" key="1">
    <citation type="journal article" date="2019" name="Int. J. Syst. Evol. Microbiol.">
        <title>The Global Catalogue of Microorganisms (GCM) 10K type strain sequencing project: providing services to taxonomists for standard genome sequencing and annotation.</title>
        <authorList>
            <consortium name="The Broad Institute Genomics Platform"/>
            <consortium name="The Broad Institute Genome Sequencing Center for Infectious Disease"/>
            <person name="Wu L."/>
            <person name="Ma J."/>
        </authorList>
    </citation>
    <scope>NUCLEOTIDE SEQUENCE [LARGE SCALE GENOMIC DNA]</scope>
    <source>
        <strain evidence="3">JCM 9918</strain>
    </source>
</reference>
<comment type="caution">
    <text evidence="2">The sequence shown here is derived from an EMBL/GenBank/DDBJ whole genome shotgun (WGS) entry which is preliminary data.</text>
</comment>
<accession>A0ABW1B6G8</accession>
<dbReference type="Gene3D" id="3.40.50.1820">
    <property type="entry name" value="alpha/beta hydrolase"/>
    <property type="match status" value="1"/>
</dbReference>
<dbReference type="Pfam" id="PF00561">
    <property type="entry name" value="Abhydrolase_1"/>
    <property type="match status" value="1"/>
</dbReference>
<evidence type="ECO:0000313" key="3">
    <source>
        <dbReference type="Proteomes" id="UP001596112"/>
    </source>
</evidence>
<evidence type="ECO:0000259" key="1">
    <source>
        <dbReference type="Pfam" id="PF00561"/>
    </source>
</evidence>
<proteinExistence type="predicted"/>
<dbReference type="SUPFAM" id="SSF53474">
    <property type="entry name" value="alpha/beta-Hydrolases"/>
    <property type="match status" value="1"/>
</dbReference>
<dbReference type="PRINTS" id="PR00111">
    <property type="entry name" value="ABHYDROLASE"/>
</dbReference>
<gene>
    <name evidence="2" type="ORF">ACFQGO_13955</name>
</gene>
<dbReference type="RefSeq" id="WP_272173172.1">
    <property type="nucleotide sequence ID" value="NZ_JAQOSL010000083.1"/>
</dbReference>
<dbReference type="InterPro" id="IPR000639">
    <property type="entry name" value="Epox_hydrolase-like"/>
</dbReference>
<dbReference type="PANTHER" id="PTHR43194">
    <property type="entry name" value="HYDROLASE ALPHA/BETA FOLD FAMILY"/>
    <property type="match status" value="1"/>
</dbReference>
<organism evidence="2 3">
    <name type="scientific">Streptomyces heilongjiangensis</name>
    <dbReference type="NCBI Taxonomy" id="945052"/>
    <lineage>
        <taxon>Bacteria</taxon>
        <taxon>Bacillati</taxon>
        <taxon>Actinomycetota</taxon>
        <taxon>Actinomycetes</taxon>
        <taxon>Kitasatosporales</taxon>
        <taxon>Streptomycetaceae</taxon>
        <taxon>Streptomyces</taxon>
    </lineage>
</organism>
<keyword evidence="3" id="KW-1185">Reference proteome</keyword>